<sequence>MLLRPRFGFFLACLPNAFKADWKSVFIMGIFRGLTWKTHFQTTSALRIQVV</sequence>
<gene>
    <name evidence="1" type="ORF">NEISICOT_00985</name>
</gene>
<reference evidence="1" key="1">
    <citation type="submission" date="2009-07" db="EMBL/GenBank/DDBJ databases">
        <authorList>
            <person name="Weinstock G."/>
            <person name="Sodergren E."/>
            <person name="Clifton S."/>
            <person name="Fulton L."/>
            <person name="Fulton B."/>
            <person name="Courtney L."/>
            <person name="Fronick C."/>
            <person name="Harrison M."/>
            <person name="Strong C."/>
            <person name="Farmer C."/>
            <person name="Delahaunty K."/>
            <person name="Markovic C."/>
            <person name="Hall O."/>
            <person name="Minx P."/>
            <person name="Tomlinson C."/>
            <person name="Mitreva M."/>
            <person name="Nelson J."/>
            <person name="Hou S."/>
            <person name="Wollam A."/>
            <person name="Pepin K.H."/>
            <person name="Johnson M."/>
            <person name="Bhonagiri V."/>
            <person name="Nash W.E."/>
            <person name="Warren W."/>
            <person name="Chinwalla A."/>
            <person name="Mardis E.R."/>
            <person name="Wilson R.K."/>
        </authorList>
    </citation>
    <scope>NUCLEOTIDE SEQUENCE [LARGE SCALE GENOMIC DNA]</scope>
    <source>
        <strain evidence="1">ATCC 29256</strain>
    </source>
</reference>
<dbReference type="Proteomes" id="UP000005365">
    <property type="component" value="Unassembled WGS sequence"/>
</dbReference>
<dbReference type="AlphaFoldDB" id="C6M394"/>
<accession>C6M394</accession>
<evidence type="ECO:0000313" key="1">
    <source>
        <dbReference type="EMBL" id="EET45358.1"/>
    </source>
</evidence>
<keyword evidence="2" id="KW-1185">Reference proteome</keyword>
<name>C6M394_NEISI</name>
<organism evidence="1 2">
    <name type="scientific">Neisseria sicca ATCC 29256</name>
    <dbReference type="NCBI Taxonomy" id="547045"/>
    <lineage>
        <taxon>Bacteria</taxon>
        <taxon>Pseudomonadati</taxon>
        <taxon>Pseudomonadota</taxon>
        <taxon>Betaproteobacteria</taxon>
        <taxon>Neisseriales</taxon>
        <taxon>Neisseriaceae</taxon>
        <taxon>Neisseria</taxon>
    </lineage>
</organism>
<protein>
    <submittedName>
        <fullName evidence="1">Uncharacterized protein</fullName>
    </submittedName>
</protein>
<comment type="caution">
    <text evidence="1">The sequence shown here is derived from an EMBL/GenBank/DDBJ whole genome shotgun (WGS) entry which is preliminary data.</text>
</comment>
<evidence type="ECO:0000313" key="2">
    <source>
        <dbReference type="Proteomes" id="UP000005365"/>
    </source>
</evidence>
<dbReference type="EMBL" id="ACKO02000004">
    <property type="protein sequence ID" value="EET45358.1"/>
    <property type="molecule type" value="Genomic_DNA"/>
</dbReference>
<proteinExistence type="predicted"/>